<dbReference type="KEGG" id="phu:Phum_PHUM579980"/>
<dbReference type="EnsemblMetazoa" id="PHUM579980-RA">
    <property type="protein sequence ID" value="PHUM579980-PA"/>
    <property type="gene ID" value="PHUM579980"/>
</dbReference>
<dbReference type="VEuPathDB" id="VectorBase:PHUM579980"/>
<dbReference type="Proteomes" id="UP000009046">
    <property type="component" value="Unassembled WGS sequence"/>
</dbReference>
<dbReference type="InterPro" id="IPR022110">
    <property type="entry name" value="CASC1_C"/>
</dbReference>
<gene>
    <name evidence="3" type="primary">8232219</name>
    <name evidence="2" type="ORF">Phum_PHUM579980</name>
</gene>
<dbReference type="Pfam" id="PF12366">
    <property type="entry name" value="Casc1_C"/>
    <property type="match status" value="1"/>
</dbReference>
<dbReference type="InterPro" id="IPR023247">
    <property type="entry name" value="IC97/Dnai7-like"/>
</dbReference>
<protein>
    <recommendedName>
        <fullName evidence="1">CASC1 C-terminal domain-containing protein</fullName>
    </recommendedName>
</protein>
<dbReference type="EMBL" id="DS235873">
    <property type="protein sequence ID" value="EEB19549.1"/>
    <property type="molecule type" value="Genomic_DNA"/>
</dbReference>
<sequence>MGLVGLACYRYCNFPFQTWEMKPESKNQNGGVGVLLNITAAVAIIEFLIKDGKVSVNQLQNGTTNAMQEHVGIFYRPKKLINILQNGGVDIFPPPDVFCYLEGTVLKHRAAENHLYHCMSVMSTSHNFAWSRWNAPAGRRNMILQMREVTDKKRPPNYNMLHVTPLKAILVDCTEVSASFNDEGIQGMKFYSDLYNLAMDHCSQHAKEKIENVSYDLSETICEMLCAIRPLSFS</sequence>
<evidence type="ECO:0000259" key="1">
    <source>
        <dbReference type="Pfam" id="PF12366"/>
    </source>
</evidence>
<keyword evidence="4" id="KW-1185">Reference proteome</keyword>
<dbReference type="STRING" id="121224.E0W1V5"/>
<dbReference type="CTD" id="8232219"/>
<dbReference type="EMBL" id="AAZO01007058">
    <property type="status" value="NOT_ANNOTATED_CDS"/>
    <property type="molecule type" value="Genomic_DNA"/>
</dbReference>
<dbReference type="GO" id="GO:0048487">
    <property type="term" value="F:beta-tubulin binding"/>
    <property type="evidence" value="ECO:0007669"/>
    <property type="project" value="TreeGrafter"/>
</dbReference>
<dbReference type="RefSeq" id="XP_002432287.1">
    <property type="nucleotide sequence ID" value="XM_002432242.1"/>
</dbReference>
<dbReference type="GO" id="GO:0008017">
    <property type="term" value="F:microtubule binding"/>
    <property type="evidence" value="ECO:0007669"/>
    <property type="project" value="TreeGrafter"/>
</dbReference>
<dbReference type="InParanoid" id="E0W1V5"/>
<organism>
    <name type="scientific">Pediculus humanus subsp. corporis</name>
    <name type="common">Body louse</name>
    <dbReference type="NCBI Taxonomy" id="121224"/>
    <lineage>
        <taxon>Eukaryota</taxon>
        <taxon>Metazoa</taxon>
        <taxon>Ecdysozoa</taxon>
        <taxon>Arthropoda</taxon>
        <taxon>Hexapoda</taxon>
        <taxon>Insecta</taxon>
        <taxon>Pterygota</taxon>
        <taxon>Neoptera</taxon>
        <taxon>Paraneoptera</taxon>
        <taxon>Psocodea</taxon>
        <taxon>Troctomorpha</taxon>
        <taxon>Phthiraptera</taxon>
        <taxon>Anoplura</taxon>
        <taxon>Pediculidae</taxon>
        <taxon>Pediculus</taxon>
    </lineage>
</organism>
<dbReference type="GeneID" id="8232219"/>
<dbReference type="HOGENOM" id="CLU_1186261_0_0_1"/>
<evidence type="ECO:0000313" key="2">
    <source>
        <dbReference type="EMBL" id="EEB19549.1"/>
    </source>
</evidence>
<dbReference type="AlphaFoldDB" id="E0W1V5"/>
<dbReference type="GO" id="GO:0005930">
    <property type="term" value="C:axoneme"/>
    <property type="evidence" value="ECO:0007669"/>
    <property type="project" value="TreeGrafter"/>
</dbReference>
<accession>E0W1V5</accession>
<dbReference type="OMA" id="AYNFQWS"/>
<proteinExistence type="predicted"/>
<dbReference type="OrthoDB" id="297923at2759"/>
<evidence type="ECO:0000313" key="4">
    <source>
        <dbReference type="Proteomes" id="UP000009046"/>
    </source>
</evidence>
<dbReference type="PANTHER" id="PTHR20929:SF11">
    <property type="entry name" value="DYNEIN AXONEMAL INTERMEDIATE CHAIN 7"/>
    <property type="match status" value="1"/>
</dbReference>
<dbReference type="eggNOG" id="ENOG502QQM9">
    <property type="taxonomic scope" value="Eukaryota"/>
</dbReference>
<reference evidence="3" key="3">
    <citation type="submission" date="2020-05" db="UniProtKB">
        <authorList>
            <consortium name="EnsemblMetazoa"/>
        </authorList>
    </citation>
    <scope>IDENTIFICATION</scope>
    <source>
        <strain evidence="3">USDA</strain>
    </source>
</reference>
<reference evidence="2" key="1">
    <citation type="submission" date="2007-04" db="EMBL/GenBank/DDBJ databases">
        <title>Annotation of Pediculus humanus corporis strain USDA.</title>
        <authorList>
            <person name="Kirkness E."/>
            <person name="Hannick L."/>
            <person name="Hass B."/>
            <person name="Bruggner R."/>
            <person name="Lawson D."/>
            <person name="Bidwell S."/>
            <person name="Joardar V."/>
            <person name="Caler E."/>
            <person name="Walenz B."/>
            <person name="Inman J."/>
            <person name="Schobel S."/>
            <person name="Galinsky K."/>
            <person name="Amedeo P."/>
            <person name="Strausberg R."/>
        </authorList>
    </citation>
    <scope>NUCLEOTIDE SEQUENCE</scope>
    <source>
        <strain evidence="2">USDA</strain>
    </source>
</reference>
<name>E0W1V5_PEDHC</name>
<reference evidence="2" key="2">
    <citation type="submission" date="2007-04" db="EMBL/GenBank/DDBJ databases">
        <title>The genome of the human body louse.</title>
        <authorList>
            <consortium name="The Human Body Louse Genome Consortium"/>
            <person name="Kirkness E."/>
            <person name="Walenz B."/>
            <person name="Hass B."/>
            <person name="Bruggner R."/>
            <person name="Strausberg R."/>
        </authorList>
    </citation>
    <scope>NUCLEOTIDE SEQUENCE</scope>
    <source>
        <strain evidence="2">USDA</strain>
    </source>
</reference>
<evidence type="ECO:0000313" key="3">
    <source>
        <dbReference type="EnsemblMetazoa" id="PHUM579980-PA"/>
    </source>
</evidence>
<feature type="domain" description="CASC1 C-terminal" evidence="1">
    <location>
        <begin position="1"/>
        <end position="178"/>
    </location>
</feature>
<dbReference type="PANTHER" id="PTHR20929">
    <property type="entry name" value="LUNG ADENOMA SUSCEPTIBILITY 1-RELATED"/>
    <property type="match status" value="1"/>
</dbReference>